<reference evidence="2 5" key="2">
    <citation type="journal article" date="2020" name="Microbes Environ.">
        <title>Synthetic bacterial community of duckweed: a simple and stable system to study plant-microbe interactions.</title>
        <authorList>
            <person name="Ishizawa H."/>
            <person name="Tada M."/>
            <person name="Kuroda M."/>
            <person name="Inoue D."/>
            <person name="Futamata H."/>
            <person name="Ike M."/>
        </authorList>
    </citation>
    <scope>NUCLEOTIDE SEQUENCE [LARGE SCALE GENOMIC DNA]</scope>
    <source>
        <strain evidence="2 5">DW100</strain>
    </source>
</reference>
<dbReference type="PANTHER" id="PTHR43792:SF1">
    <property type="entry name" value="N-ACETYLTRANSFERASE DOMAIN-CONTAINING PROTEIN"/>
    <property type="match status" value="1"/>
</dbReference>
<dbReference type="RefSeq" id="WP_076395804.1">
    <property type="nucleotide sequence ID" value="NZ_AP029022.1"/>
</dbReference>
<evidence type="ECO:0000259" key="1">
    <source>
        <dbReference type="PROSITE" id="PS51186"/>
    </source>
</evidence>
<name>A0A1N7QQP0_9FLAO</name>
<dbReference type="InterPro" id="IPR000182">
    <property type="entry name" value="GNAT_dom"/>
</dbReference>
<dbReference type="EMBL" id="FTOV01000015">
    <property type="protein sequence ID" value="SIT25116.1"/>
    <property type="molecule type" value="Genomic_DNA"/>
</dbReference>
<feature type="domain" description="N-acetyltransferase" evidence="1">
    <location>
        <begin position="10"/>
        <end position="167"/>
    </location>
</feature>
<evidence type="ECO:0000313" key="3">
    <source>
        <dbReference type="EMBL" id="SIT25116.1"/>
    </source>
</evidence>
<dbReference type="OrthoDB" id="9788916at2"/>
<dbReference type="Proteomes" id="UP000185781">
    <property type="component" value="Unassembled WGS sequence"/>
</dbReference>
<dbReference type="Gene3D" id="3.40.630.30">
    <property type="match status" value="1"/>
</dbReference>
<dbReference type="SUPFAM" id="SSF55729">
    <property type="entry name" value="Acyl-CoA N-acyltransferases (Nat)"/>
    <property type="match status" value="1"/>
</dbReference>
<accession>A0A1N7QQP0</accession>
<keyword evidence="5" id="KW-1185">Reference proteome</keyword>
<gene>
    <name evidence="2" type="ORF">CRDW_36020</name>
    <name evidence="3" type="ORF">SAMN05421785_11575</name>
</gene>
<protein>
    <submittedName>
        <fullName evidence="2">GNAT family N-acetyltransferase</fullName>
    </submittedName>
    <submittedName>
        <fullName evidence="3">Protein N-acetyltransferase, RimJ/RimL family</fullName>
    </submittedName>
</protein>
<evidence type="ECO:0000313" key="4">
    <source>
        <dbReference type="Proteomes" id="UP000185781"/>
    </source>
</evidence>
<proteinExistence type="predicted"/>
<dbReference type="InterPro" id="IPR051531">
    <property type="entry name" value="N-acetyltransferase"/>
</dbReference>
<dbReference type="PROSITE" id="PS51186">
    <property type="entry name" value="GNAT"/>
    <property type="match status" value="1"/>
</dbReference>
<keyword evidence="3" id="KW-0808">Transferase</keyword>
<dbReference type="STRING" id="373672.SAMN05421785_11575"/>
<evidence type="ECO:0000313" key="2">
    <source>
        <dbReference type="EMBL" id="BEV06228.1"/>
    </source>
</evidence>
<reference evidence="2" key="3">
    <citation type="submission" date="2023-12" db="EMBL/GenBank/DDBJ databases">
        <title>Complete genome sequences of six duckweed-associated bacterial strains for studying community assembly in synthetic plant microbiome.</title>
        <authorList>
            <person name="Ishizawa H."/>
            <person name="Tada M."/>
            <person name="Tashiro Y."/>
            <person name="Kuroda M."/>
            <person name="Inoue D."/>
            <person name="Dohra H."/>
            <person name="Futamata H."/>
            <person name="Ike M."/>
        </authorList>
    </citation>
    <scope>NUCLEOTIDE SEQUENCE</scope>
    <source>
        <strain evidence="2">DW100</strain>
    </source>
</reference>
<organism evidence="3 4">
    <name type="scientific">Chryseobacterium gambrini</name>
    <dbReference type="NCBI Taxonomy" id="373672"/>
    <lineage>
        <taxon>Bacteria</taxon>
        <taxon>Pseudomonadati</taxon>
        <taxon>Bacteroidota</taxon>
        <taxon>Flavobacteriia</taxon>
        <taxon>Flavobacteriales</taxon>
        <taxon>Weeksellaceae</taxon>
        <taxon>Chryseobacterium group</taxon>
        <taxon>Chryseobacterium</taxon>
    </lineage>
</organism>
<dbReference type="InterPro" id="IPR016181">
    <property type="entry name" value="Acyl_CoA_acyltransferase"/>
</dbReference>
<dbReference type="AlphaFoldDB" id="A0A1N7QQP0"/>
<reference evidence="3 4" key="1">
    <citation type="submission" date="2017-01" db="EMBL/GenBank/DDBJ databases">
        <authorList>
            <person name="Mah S.A."/>
            <person name="Swanson W.J."/>
            <person name="Moy G.W."/>
            <person name="Vacquier V.D."/>
        </authorList>
    </citation>
    <scope>NUCLEOTIDE SEQUENCE [LARGE SCALE GENOMIC DNA]</scope>
    <source>
        <strain evidence="3 4">DSM 18014</strain>
    </source>
</reference>
<dbReference type="Pfam" id="PF13302">
    <property type="entry name" value="Acetyltransf_3"/>
    <property type="match status" value="1"/>
</dbReference>
<dbReference type="EMBL" id="AP029022">
    <property type="protein sequence ID" value="BEV06228.1"/>
    <property type="molecule type" value="Genomic_DNA"/>
</dbReference>
<sequence length="171" mass="20053">MKKILETERLILRELNSNDALSFYDLNNNPNVIKYTGNLPFENVEKARDFLLSYRDYDENGFGRWAVIEKATEKFLGWCGLKYSKETDETDIGFRFFEEYWNKGFATESAKACLEYGFNEFHLSKIVGRVMAENIASIKVLEKLGLVYDREFDFDGHQGLRYKIEPARLKI</sequence>
<dbReference type="PANTHER" id="PTHR43792">
    <property type="entry name" value="GNAT FAMILY, PUTATIVE (AFU_ORTHOLOGUE AFUA_3G00765)-RELATED-RELATED"/>
    <property type="match status" value="1"/>
</dbReference>
<dbReference type="Proteomes" id="UP001380186">
    <property type="component" value="Chromosome"/>
</dbReference>
<dbReference type="GO" id="GO:0016747">
    <property type="term" value="F:acyltransferase activity, transferring groups other than amino-acyl groups"/>
    <property type="evidence" value="ECO:0007669"/>
    <property type="project" value="InterPro"/>
</dbReference>
<evidence type="ECO:0000313" key="5">
    <source>
        <dbReference type="Proteomes" id="UP001380186"/>
    </source>
</evidence>